<dbReference type="EMBL" id="LJDB01000041">
    <property type="protein sequence ID" value="ONI41154.1"/>
    <property type="molecule type" value="Genomic_DNA"/>
</dbReference>
<sequence length="62" mass="6594">MYNGSSEGVTSVATATSTFIFNLAFMEIAGTSGVAAFTAIIYLSLFGGFLIFGVLRMEWSII</sequence>
<gene>
    <name evidence="1" type="ORF">AN396_04005</name>
</gene>
<keyword evidence="2" id="KW-1185">Reference proteome</keyword>
<proteinExistence type="predicted"/>
<comment type="caution">
    <text evidence="1">The sequence shown here is derived from an EMBL/GenBank/DDBJ whole genome shotgun (WGS) entry which is preliminary data.</text>
</comment>
<dbReference type="Proteomes" id="UP000188605">
    <property type="component" value="Unassembled WGS sequence"/>
</dbReference>
<organism evidence="1 2">
    <name type="scientific">Candidatus Epulonipiscium fishelsonii</name>
    <dbReference type="NCBI Taxonomy" id="77094"/>
    <lineage>
        <taxon>Bacteria</taxon>
        <taxon>Bacillati</taxon>
        <taxon>Bacillota</taxon>
        <taxon>Clostridia</taxon>
        <taxon>Lachnospirales</taxon>
        <taxon>Lachnospiraceae</taxon>
        <taxon>Candidatus Epulonipiscium</taxon>
    </lineage>
</organism>
<evidence type="ECO:0000313" key="2">
    <source>
        <dbReference type="Proteomes" id="UP000188605"/>
    </source>
</evidence>
<name>A0ACC8XE03_9FIRM</name>
<reference evidence="1" key="1">
    <citation type="submission" date="2016-08" db="EMBL/GenBank/DDBJ databases">
        <authorList>
            <person name="Ngugi D.K."/>
            <person name="Miyake S."/>
            <person name="Stingl U."/>
        </authorList>
    </citation>
    <scope>NUCLEOTIDE SEQUENCE</scope>
    <source>
        <strain evidence="1">SCG-B11WGA-EpuloA1</strain>
    </source>
</reference>
<accession>A0ACC8XE03</accession>
<evidence type="ECO:0000313" key="1">
    <source>
        <dbReference type="EMBL" id="ONI41154.1"/>
    </source>
</evidence>
<protein>
    <submittedName>
        <fullName evidence="1">Uncharacterized protein</fullName>
    </submittedName>
</protein>